<dbReference type="EMBL" id="JAVHJM010000004">
    <property type="protein sequence ID" value="KAK6514801.1"/>
    <property type="molecule type" value="Genomic_DNA"/>
</dbReference>
<evidence type="ECO:0000313" key="3">
    <source>
        <dbReference type="Proteomes" id="UP001307849"/>
    </source>
</evidence>
<dbReference type="CDD" id="cd09917">
    <property type="entry name" value="F-box_SF"/>
    <property type="match status" value="1"/>
</dbReference>
<evidence type="ECO:0000313" key="2">
    <source>
        <dbReference type="EMBL" id="KAK6514801.1"/>
    </source>
</evidence>
<dbReference type="Pfam" id="PF12937">
    <property type="entry name" value="F-box-like"/>
    <property type="match status" value="1"/>
</dbReference>
<proteinExistence type="predicted"/>
<reference evidence="2 3" key="1">
    <citation type="submission" date="2019-10" db="EMBL/GenBank/DDBJ databases">
        <authorList>
            <person name="Palmer J.M."/>
        </authorList>
    </citation>
    <scope>NUCLEOTIDE SEQUENCE [LARGE SCALE GENOMIC DNA]</scope>
    <source>
        <strain evidence="2 3">TWF506</strain>
    </source>
</reference>
<name>A0AAN8NJT5_9PEZI</name>
<dbReference type="InterPro" id="IPR036047">
    <property type="entry name" value="F-box-like_dom_sf"/>
</dbReference>
<feature type="domain" description="F-box" evidence="1">
    <location>
        <begin position="8"/>
        <end position="50"/>
    </location>
</feature>
<comment type="caution">
    <text evidence="2">The sequence shown here is derived from an EMBL/GenBank/DDBJ whole genome shotgun (WGS) entry which is preliminary data.</text>
</comment>
<dbReference type="InterPro" id="IPR001810">
    <property type="entry name" value="F-box_dom"/>
</dbReference>
<gene>
    <name evidence="2" type="ORF">TWF506_007163</name>
</gene>
<dbReference type="Proteomes" id="UP001307849">
    <property type="component" value="Unassembled WGS sequence"/>
</dbReference>
<dbReference type="SUPFAM" id="SSF81383">
    <property type="entry name" value="F-box domain"/>
    <property type="match status" value="1"/>
</dbReference>
<evidence type="ECO:0000259" key="1">
    <source>
        <dbReference type="Pfam" id="PF12937"/>
    </source>
</evidence>
<protein>
    <recommendedName>
        <fullName evidence="1">F-box domain-containing protein</fullName>
    </recommendedName>
</protein>
<accession>A0AAN8NJT5</accession>
<organism evidence="2 3">
    <name type="scientific">Arthrobotrys conoides</name>
    <dbReference type="NCBI Taxonomy" id="74498"/>
    <lineage>
        <taxon>Eukaryota</taxon>
        <taxon>Fungi</taxon>
        <taxon>Dikarya</taxon>
        <taxon>Ascomycota</taxon>
        <taxon>Pezizomycotina</taxon>
        <taxon>Orbiliomycetes</taxon>
        <taxon>Orbiliales</taxon>
        <taxon>Orbiliaceae</taxon>
        <taxon>Arthrobotrys</taxon>
    </lineage>
</organism>
<keyword evidence="3" id="KW-1185">Reference proteome</keyword>
<dbReference type="AlphaFoldDB" id="A0AAN8NJT5"/>
<sequence>MRSISYLLQLPDELLIQILLTGDFKRKHFVILSRVCHRLHRLAGSYLYREKTLVSNLNLKHVEFHCLAPARGVGVRDDISKLLDEEMVDNEYARIETLGFVYTGSKKSFENGEVDVAERMGAVRRAVGRSMGSVLEFRIFVTNRLGRPPFEVFGDRWVVRGVWEMERVRKMEVVVDCWPWWEMGGVDLRGGWWRSWVLGRRGEKWGGFKM</sequence>